<accession>A0A2S8IJ22</accession>
<evidence type="ECO:0000259" key="1">
    <source>
        <dbReference type="Pfam" id="PF12680"/>
    </source>
</evidence>
<name>A0A2S8IJ22_RHOOP</name>
<dbReference type="InterPro" id="IPR037401">
    <property type="entry name" value="SnoaL-like"/>
</dbReference>
<dbReference type="EMBL" id="PUIO01000083">
    <property type="protein sequence ID" value="PQP14787.1"/>
    <property type="molecule type" value="Genomic_DNA"/>
</dbReference>
<reference evidence="3" key="1">
    <citation type="submission" date="2018-02" db="EMBL/GenBank/DDBJ databases">
        <title>Draft genome sequencing of Rhodococcus opacus KU647198.</title>
        <authorList>
            <person name="Zheng B.-X."/>
        </authorList>
    </citation>
    <scope>NUCLEOTIDE SEQUENCE [LARGE SCALE GENOMIC DNA]</scope>
    <source>
        <strain evidence="3">04-OD7</strain>
    </source>
</reference>
<dbReference type="InterPro" id="IPR032710">
    <property type="entry name" value="NTF2-like_dom_sf"/>
</dbReference>
<organism evidence="2 3">
    <name type="scientific">Rhodococcus opacus</name>
    <name type="common">Nocardia opaca</name>
    <dbReference type="NCBI Taxonomy" id="37919"/>
    <lineage>
        <taxon>Bacteria</taxon>
        <taxon>Bacillati</taxon>
        <taxon>Actinomycetota</taxon>
        <taxon>Actinomycetes</taxon>
        <taxon>Mycobacteriales</taxon>
        <taxon>Nocardiaceae</taxon>
        <taxon>Rhodococcus</taxon>
    </lineage>
</organism>
<dbReference type="SUPFAM" id="SSF54427">
    <property type="entry name" value="NTF2-like"/>
    <property type="match status" value="1"/>
</dbReference>
<comment type="caution">
    <text evidence="2">The sequence shown here is derived from an EMBL/GenBank/DDBJ whole genome shotgun (WGS) entry which is preliminary data.</text>
</comment>
<dbReference type="AlphaFoldDB" id="A0A2S8IJ22"/>
<dbReference type="PANTHER" id="PTHR38436:SF1">
    <property type="entry name" value="ESTER CYCLASE"/>
    <property type="match status" value="1"/>
</dbReference>
<dbReference type="InterPro" id="IPR009959">
    <property type="entry name" value="Cyclase_SnoaL-like"/>
</dbReference>
<dbReference type="GO" id="GO:0030638">
    <property type="term" value="P:polyketide metabolic process"/>
    <property type="evidence" value="ECO:0007669"/>
    <property type="project" value="InterPro"/>
</dbReference>
<dbReference type="Proteomes" id="UP000239290">
    <property type="component" value="Unassembled WGS sequence"/>
</dbReference>
<sequence>MPIDTPAVTSDFIQRFFASVDAHDFDRVESMLDPECEIVAPGFAQVGAPYVCLWMAGFFATFPDLRHHPRRVVVDGDEIAFELRVTGTHTEDLPLPDGSSIPPTGRSLDITLGEFWTLAEGRVKNYTVYYDHHDFLTQLSALA</sequence>
<gene>
    <name evidence="2" type="ORF">C5613_40030</name>
</gene>
<dbReference type="Pfam" id="PF12680">
    <property type="entry name" value="SnoaL_2"/>
    <property type="match status" value="1"/>
</dbReference>
<dbReference type="RefSeq" id="WP_105423189.1">
    <property type="nucleotide sequence ID" value="NZ_PUIO01000083.1"/>
</dbReference>
<feature type="domain" description="SnoaL-like" evidence="1">
    <location>
        <begin position="13"/>
        <end position="124"/>
    </location>
</feature>
<protein>
    <recommendedName>
        <fullName evidence="1">SnoaL-like domain-containing protein</fullName>
    </recommendedName>
</protein>
<dbReference type="PANTHER" id="PTHR38436">
    <property type="entry name" value="POLYKETIDE CYCLASE SNOAL-LIKE DOMAIN"/>
    <property type="match status" value="1"/>
</dbReference>
<evidence type="ECO:0000313" key="3">
    <source>
        <dbReference type="Proteomes" id="UP000239290"/>
    </source>
</evidence>
<evidence type="ECO:0000313" key="2">
    <source>
        <dbReference type="EMBL" id="PQP14787.1"/>
    </source>
</evidence>
<dbReference type="Gene3D" id="3.10.450.50">
    <property type="match status" value="1"/>
</dbReference>
<proteinExistence type="predicted"/>